<dbReference type="Proteomes" id="UP001370490">
    <property type="component" value="Unassembled WGS sequence"/>
</dbReference>
<evidence type="ECO:0000313" key="2">
    <source>
        <dbReference type="Proteomes" id="UP001370490"/>
    </source>
</evidence>
<comment type="caution">
    <text evidence="1">The sequence shown here is derived from an EMBL/GenBank/DDBJ whole genome shotgun (WGS) entry which is preliminary data.</text>
</comment>
<sequence length="172" mass="18495">MLSLRTLSARWLVSISPPACSSSTSKVLVCNFDRALSTQLNQKMAEKSHDNQVPKVPPSSRWSSIPNWLKLTVGSLALLLPFSSTNWQNLIKIEGGVEKVAEEVETVAEVVEKVAGVTDKVSSALADGLTLDGPLKDAALLVKKVEEIKQEVDSMVESGINNPNGSPEKKGN</sequence>
<name>A0AAN8ZER4_9MAGN</name>
<dbReference type="AlphaFoldDB" id="A0AAN8ZER4"/>
<proteinExistence type="predicted"/>
<gene>
    <name evidence="1" type="ORF">RJ641_031622</name>
</gene>
<keyword evidence="2" id="KW-1185">Reference proteome</keyword>
<dbReference type="PANTHER" id="PTHR33735">
    <property type="entry name" value="EXPRESSED PROTEIN"/>
    <property type="match status" value="1"/>
</dbReference>
<evidence type="ECO:0000313" key="1">
    <source>
        <dbReference type="EMBL" id="KAK6938114.1"/>
    </source>
</evidence>
<organism evidence="1 2">
    <name type="scientific">Dillenia turbinata</name>
    <dbReference type="NCBI Taxonomy" id="194707"/>
    <lineage>
        <taxon>Eukaryota</taxon>
        <taxon>Viridiplantae</taxon>
        <taxon>Streptophyta</taxon>
        <taxon>Embryophyta</taxon>
        <taxon>Tracheophyta</taxon>
        <taxon>Spermatophyta</taxon>
        <taxon>Magnoliopsida</taxon>
        <taxon>eudicotyledons</taxon>
        <taxon>Gunneridae</taxon>
        <taxon>Pentapetalae</taxon>
        <taxon>Dilleniales</taxon>
        <taxon>Dilleniaceae</taxon>
        <taxon>Dillenia</taxon>
    </lineage>
</organism>
<reference evidence="1 2" key="1">
    <citation type="submission" date="2023-12" db="EMBL/GenBank/DDBJ databases">
        <title>A high-quality genome assembly for Dillenia turbinata (Dilleniales).</title>
        <authorList>
            <person name="Chanderbali A."/>
        </authorList>
    </citation>
    <scope>NUCLEOTIDE SEQUENCE [LARGE SCALE GENOMIC DNA]</scope>
    <source>
        <strain evidence="1">LSX21</strain>
        <tissue evidence="1">Leaf</tissue>
    </source>
</reference>
<accession>A0AAN8ZER4</accession>
<dbReference type="EMBL" id="JBAMMX010000006">
    <property type="protein sequence ID" value="KAK6938114.1"/>
    <property type="molecule type" value="Genomic_DNA"/>
</dbReference>
<dbReference type="PANTHER" id="PTHR33735:SF10">
    <property type="entry name" value="EXPRESSED PROTEIN"/>
    <property type="match status" value="1"/>
</dbReference>
<protein>
    <submittedName>
        <fullName evidence="1">Uncharacterized protein</fullName>
    </submittedName>
</protein>